<proteinExistence type="predicted"/>
<dbReference type="Pfam" id="PF24494">
    <property type="entry name" value="DUF7587"/>
    <property type="match status" value="1"/>
</dbReference>
<gene>
    <name evidence="2" type="ORF">ASPWEDRAFT_176435</name>
</gene>
<dbReference type="InterPro" id="IPR056009">
    <property type="entry name" value="DUF7587"/>
</dbReference>
<feature type="domain" description="DUF7587" evidence="1">
    <location>
        <begin position="2"/>
        <end position="144"/>
    </location>
</feature>
<accession>A0A1L9R8V6</accession>
<dbReference type="RefSeq" id="XP_040685032.1">
    <property type="nucleotide sequence ID" value="XM_040831512.1"/>
</dbReference>
<reference evidence="3" key="1">
    <citation type="journal article" date="2017" name="Genome Biol.">
        <title>Comparative genomics reveals high biological diversity and specific adaptations in the industrially and medically important fungal genus Aspergillus.</title>
        <authorList>
            <person name="de Vries R.P."/>
            <person name="Riley R."/>
            <person name="Wiebenga A."/>
            <person name="Aguilar-Osorio G."/>
            <person name="Amillis S."/>
            <person name="Uchima C.A."/>
            <person name="Anderluh G."/>
            <person name="Asadollahi M."/>
            <person name="Askin M."/>
            <person name="Barry K."/>
            <person name="Battaglia E."/>
            <person name="Bayram O."/>
            <person name="Benocci T."/>
            <person name="Braus-Stromeyer S.A."/>
            <person name="Caldana C."/>
            <person name="Canovas D."/>
            <person name="Cerqueira G.C."/>
            <person name="Chen F."/>
            <person name="Chen W."/>
            <person name="Choi C."/>
            <person name="Clum A."/>
            <person name="Dos Santos R.A."/>
            <person name="Damasio A.R."/>
            <person name="Diallinas G."/>
            <person name="Emri T."/>
            <person name="Fekete E."/>
            <person name="Flipphi M."/>
            <person name="Freyberg S."/>
            <person name="Gallo A."/>
            <person name="Gournas C."/>
            <person name="Habgood R."/>
            <person name="Hainaut M."/>
            <person name="Harispe M.L."/>
            <person name="Henrissat B."/>
            <person name="Hilden K.S."/>
            <person name="Hope R."/>
            <person name="Hossain A."/>
            <person name="Karabika E."/>
            <person name="Karaffa L."/>
            <person name="Karanyi Z."/>
            <person name="Krasevec N."/>
            <person name="Kuo A."/>
            <person name="Kusch H."/>
            <person name="LaButti K."/>
            <person name="Lagendijk E.L."/>
            <person name="Lapidus A."/>
            <person name="Levasseur A."/>
            <person name="Lindquist E."/>
            <person name="Lipzen A."/>
            <person name="Logrieco A.F."/>
            <person name="MacCabe A."/>
            <person name="Maekelae M.R."/>
            <person name="Malavazi I."/>
            <person name="Melin P."/>
            <person name="Meyer V."/>
            <person name="Mielnichuk N."/>
            <person name="Miskei M."/>
            <person name="Molnar A.P."/>
            <person name="Mule G."/>
            <person name="Ngan C.Y."/>
            <person name="Orejas M."/>
            <person name="Orosz E."/>
            <person name="Ouedraogo J.P."/>
            <person name="Overkamp K.M."/>
            <person name="Park H.-S."/>
            <person name="Perrone G."/>
            <person name="Piumi F."/>
            <person name="Punt P.J."/>
            <person name="Ram A.F."/>
            <person name="Ramon A."/>
            <person name="Rauscher S."/>
            <person name="Record E."/>
            <person name="Riano-Pachon D.M."/>
            <person name="Robert V."/>
            <person name="Roehrig J."/>
            <person name="Ruller R."/>
            <person name="Salamov A."/>
            <person name="Salih N.S."/>
            <person name="Samson R.A."/>
            <person name="Sandor E."/>
            <person name="Sanguinetti M."/>
            <person name="Schuetze T."/>
            <person name="Sepcic K."/>
            <person name="Shelest E."/>
            <person name="Sherlock G."/>
            <person name="Sophianopoulou V."/>
            <person name="Squina F.M."/>
            <person name="Sun H."/>
            <person name="Susca A."/>
            <person name="Todd R.B."/>
            <person name="Tsang A."/>
            <person name="Unkles S.E."/>
            <person name="van de Wiele N."/>
            <person name="van Rossen-Uffink D."/>
            <person name="Oliveira J.V."/>
            <person name="Vesth T.C."/>
            <person name="Visser J."/>
            <person name="Yu J.-H."/>
            <person name="Zhou M."/>
            <person name="Andersen M.R."/>
            <person name="Archer D.B."/>
            <person name="Baker S.E."/>
            <person name="Benoit I."/>
            <person name="Brakhage A.A."/>
            <person name="Braus G.H."/>
            <person name="Fischer R."/>
            <person name="Frisvad J.C."/>
            <person name="Goldman G.H."/>
            <person name="Houbraken J."/>
            <person name="Oakley B."/>
            <person name="Pocsi I."/>
            <person name="Scazzocchio C."/>
            <person name="Seiboth B."/>
            <person name="vanKuyk P.A."/>
            <person name="Wortman J."/>
            <person name="Dyer P.S."/>
            <person name="Grigoriev I.V."/>
        </authorList>
    </citation>
    <scope>NUCLEOTIDE SEQUENCE [LARGE SCALE GENOMIC DNA]</scope>
    <source>
        <strain evidence="3">DTO 134E9</strain>
    </source>
</reference>
<dbReference type="OrthoDB" id="3693192at2759"/>
<organism evidence="2 3">
    <name type="scientific">Aspergillus wentii DTO 134E9</name>
    <dbReference type="NCBI Taxonomy" id="1073089"/>
    <lineage>
        <taxon>Eukaryota</taxon>
        <taxon>Fungi</taxon>
        <taxon>Dikarya</taxon>
        <taxon>Ascomycota</taxon>
        <taxon>Pezizomycotina</taxon>
        <taxon>Eurotiomycetes</taxon>
        <taxon>Eurotiomycetidae</taxon>
        <taxon>Eurotiales</taxon>
        <taxon>Aspergillaceae</taxon>
        <taxon>Aspergillus</taxon>
        <taxon>Aspergillus subgen. Cremei</taxon>
    </lineage>
</organism>
<name>A0A1L9R8V6_ASPWE</name>
<evidence type="ECO:0000313" key="3">
    <source>
        <dbReference type="Proteomes" id="UP000184383"/>
    </source>
</evidence>
<evidence type="ECO:0000313" key="2">
    <source>
        <dbReference type="EMBL" id="OJJ31355.1"/>
    </source>
</evidence>
<protein>
    <recommendedName>
        <fullName evidence="1">DUF7587 domain-containing protein</fullName>
    </recommendedName>
</protein>
<dbReference type="EMBL" id="KV878216">
    <property type="protein sequence ID" value="OJJ31355.1"/>
    <property type="molecule type" value="Genomic_DNA"/>
</dbReference>
<dbReference type="GeneID" id="63747360"/>
<dbReference type="AlphaFoldDB" id="A0A1L9R8V6"/>
<dbReference type="VEuPathDB" id="FungiDB:ASPWEDRAFT_176435"/>
<dbReference type="Proteomes" id="UP000184383">
    <property type="component" value="Unassembled WGS sequence"/>
</dbReference>
<keyword evidence="3" id="KW-1185">Reference proteome</keyword>
<evidence type="ECO:0000259" key="1">
    <source>
        <dbReference type="Pfam" id="PF24494"/>
    </source>
</evidence>
<sequence>MIIYRVTDEFSNTHFDEEGIFAGNPDIDVSLFPKGDRQRKRTVYWIKKHLDWYSRVATPFISAYTDYDVAWKEAERRVYAGHGDVVIWTIKMIHEYGIECRDMDRLKNVLGFWIPDKAFHNARSEYLVLHHIPSEAILFGTSLSKRNGSMKERIIEY</sequence>